<feature type="domain" description="ABC transmembrane type-1" evidence="9">
    <location>
        <begin position="87"/>
        <end position="292"/>
    </location>
</feature>
<keyword evidence="4 7" id="KW-0812">Transmembrane</keyword>
<evidence type="ECO:0000256" key="3">
    <source>
        <dbReference type="ARBA" id="ARBA00022475"/>
    </source>
</evidence>
<dbReference type="Pfam" id="PF19300">
    <property type="entry name" value="BPD_transp_1_N"/>
    <property type="match status" value="1"/>
</dbReference>
<evidence type="ECO:0000313" key="11">
    <source>
        <dbReference type="Proteomes" id="UP000184226"/>
    </source>
</evidence>
<keyword evidence="5 7" id="KW-1133">Transmembrane helix</keyword>
<dbReference type="AlphaFoldDB" id="A0A1M5XWJ5"/>
<evidence type="ECO:0000256" key="1">
    <source>
        <dbReference type="ARBA" id="ARBA00004651"/>
    </source>
</evidence>
<feature type="transmembrane region" description="Helical" evidence="7">
    <location>
        <begin position="125"/>
        <end position="154"/>
    </location>
</feature>
<dbReference type="Pfam" id="PF00528">
    <property type="entry name" value="BPD_transp_1"/>
    <property type="match status" value="1"/>
</dbReference>
<organism evidence="10 11">
    <name type="scientific">Pollutimonas bauzanensis</name>
    <dbReference type="NCBI Taxonomy" id="658167"/>
    <lineage>
        <taxon>Bacteria</taxon>
        <taxon>Pseudomonadati</taxon>
        <taxon>Pseudomonadota</taxon>
        <taxon>Betaproteobacteria</taxon>
        <taxon>Burkholderiales</taxon>
        <taxon>Alcaligenaceae</taxon>
        <taxon>Pollutimonas</taxon>
    </lineage>
</organism>
<feature type="transmembrane region" description="Helical" evidence="7">
    <location>
        <begin position="174"/>
        <end position="196"/>
    </location>
</feature>
<dbReference type="InterPro" id="IPR000515">
    <property type="entry name" value="MetI-like"/>
</dbReference>
<keyword evidence="11" id="KW-1185">Reference proteome</keyword>
<dbReference type="GO" id="GO:0055085">
    <property type="term" value="P:transmembrane transport"/>
    <property type="evidence" value="ECO:0007669"/>
    <property type="project" value="InterPro"/>
</dbReference>
<evidence type="ECO:0000256" key="5">
    <source>
        <dbReference type="ARBA" id="ARBA00022989"/>
    </source>
</evidence>
<sequence>MLLLMCVAGALAVFLTMQAAPGDPALVVLGEQANPEAVAAYRAAHYLDDPALVQFLHWGRGLLTGDFGLSLSVAKGQPVAGLVGDRLPNTLFIGAYAMLLALAFSLIAGTLAARNRGNAIDVAATSVAVLGISMPDFWLAYVLVFVFALTWQIFPAYGFITPSTDMFQALHSGFLPALAVSAPLAAVFTRILRVSLIENQSKDYVRAARSFGFSQRFVFLHYVLRNALVPFVTIVGIQARYLLGGTVVVERVFGIPGLGSLMVDAAFARDYPVVQACALVFLVCILLVNFVVDLVCQLLDPRGQAG</sequence>
<name>A0A1M5XWJ5_9BURK</name>
<dbReference type="PANTHER" id="PTHR43163">
    <property type="entry name" value="DIPEPTIDE TRANSPORT SYSTEM PERMEASE PROTEIN DPPB-RELATED"/>
    <property type="match status" value="1"/>
</dbReference>
<evidence type="ECO:0000259" key="9">
    <source>
        <dbReference type="PROSITE" id="PS50928"/>
    </source>
</evidence>
<keyword evidence="2 7" id="KW-0813">Transport</keyword>
<feature type="transmembrane region" description="Helical" evidence="7">
    <location>
        <begin position="217"/>
        <end position="237"/>
    </location>
</feature>
<dbReference type="Gene3D" id="1.10.3720.10">
    <property type="entry name" value="MetI-like"/>
    <property type="match status" value="1"/>
</dbReference>
<evidence type="ECO:0000313" key="10">
    <source>
        <dbReference type="EMBL" id="SHI03934.1"/>
    </source>
</evidence>
<feature type="transmembrane region" description="Helical" evidence="7">
    <location>
        <begin position="271"/>
        <end position="292"/>
    </location>
</feature>
<evidence type="ECO:0000256" key="4">
    <source>
        <dbReference type="ARBA" id="ARBA00022692"/>
    </source>
</evidence>
<keyword evidence="6 7" id="KW-0472">Membrane</keyword>
<keyword evidence="8" id="KW-0732">Signal</keyword>
<dbReference type="GO" id="GO:0005886">
    <property type="term" value="C:plasma membrane"/>
    <property type="evidence" value="ECO:0007669"/>
    <property type="project" value="UniProtKB-SubCell"/>
</dbReference>
<dbReference type="STRING" id="658167.SAMN04488135_107176"/>
<comment type="similarity">
    <text evidence="7">Belongs to the binding-protein-dependent transport system permease family.</text>
</comment>
<accession>A0A1M5XWJ5</accession>
<comment type="subcellular location">
    <subcellularLocation>
        <location evidence="1 7">Cell membrane</location>
        <topology evidence="1 7">Multi-pass membrane protein</topology>
    </subcellularLocation>
</comment>
<reference evidence="10 11" key="1">
    <citation type="submission" date="2016-11" db="EMBL/GenBank/DDBJ databases">
        <authorList>
            <person name="Jaros S."/>
            <person name="Januszkiewicz K."/>
            <person name="Wedrychowicz H."/>
        </authorList>
    </citation>
    <scope>NUCLEOTIDE SEQUENCE [LARGE SCALE GENOMIC DNA]</scope>
    <source>
        <strain evidence="10 11">CGMCC 1.10190</strain>
    </source>
</reference>
<evidence type="ECO:0000256" key="6">
    <source>
        <dbReference type="ARBA" id="ARBA00023136"/>
    </source>
</evidence>
<dbReference type="PANTHER" id="PTHR43163:SF6">
    <property type="entry name" value="DIPEPTIDE TRANSPORT SYSTEM PERMEASE PROTEIN DPPB-RELATED"/>
    <property type="match status" value="1"/>
</dbReference>
<dbReference type="Proteomes" id="UP000184226">
    <property type="component" value="Unassembled WGS sequence"/>
</dbReference>
<feature type="chain" id="PRO_5013155511" evidence="8">
    <location>
        <begin position="20"/>
        <end position="306"/>
    </location>
</feature>
<dbReference type="InterPro" id="IPR035906">
    <property type="entry name" value="MetI-like_sf"/>
</dbReference>
<dbReference type="EMBL" id="FQXE01000007">
    <property type="protein sequence ID" value="SHI03934.1"/>
    <property type="molecule type" value="Genomic_DNA"/>
</dbReference>
<dbReference type="CDD" id="cd06261">
    <property type="entry name" value="TM_PBP2"/>
    <property type="match status" value="1"/>
</dbReference>
<evidence type="ECO:0000256" key="2">
    <source>
        <dbReference type="ARBA" id="ARBA00022448"/>
    </source>
</evidence>
<dbReference type="PROSITE" id="PS50928">
    <property type="entry name" value="ABC_TM1"/>
    <property type="match status" value="1"/>
</dbReference>
<protein>
    <submittedName>
        <fullName evidence="10">Peptide/nickel transport system permease protein</fullName>
    </submittedName>
</protein>
<dbReference type="InterPro" id="IPR045621">
    <property type="entry name" value="BPD_transp_1_N"/>
</dbReference>
<proteinExistence type="inferred from homology"/>
<keyword evidence="3" id="KW-1003">Cell membrane</keyword>
<gene>
    <name evidence="10" type="ORF">SAMN04488135_107176</name>
</gene>
<feature type="signal peptide" evidence="8">
    <location>
        <begin position="1"/>
        <end position="19"/>
    </location>
</feature>
<evidence type="ECO:0000256" key="8">
    <source>
        <dbReference type="SAM" id="SignalP"/>
    </source>
</evidence>
<evidence type="ECO:0000256" key="7">
    <source>
        <dbReference type="RuleBase" id="RU363032"/>
    </source>
</evidence>
<dbReference type="SUPFAM" id="SSF161098">
    <property type="entry name" value="MetI-like"/>
    <property type="match status" value="1"/>
</dbReference>
<feature type="transmembrane region" description="Helical" evidence="7">
    <location>
        <begin position="91"/>
        <end position="113"/>
    </location>
</feature>